<dbReference type="AlphaFoldDB" id="A0A0F9ZLL7"/>
<dbReference type="GO" id="GO:0016787">
    <property type="term" value="F:hydrolase activity"/>
    <property type="evidence" value="ECO:0007669"/>
    <property type="project" value="UniProtKB-KW"/>
</dbReference>
<evidence type="ECO:0000256" key="6">
    <source>
        <dbReference type="ARBA" id="ARBA00022842"/>
    </source>
</evidence>
<accession>A0A0F9ZLL7</accession>
<dbReference type="InterPro" id="IPR002716">
    <property type="entry name" value="PIN_dom"/>
</dbReference>
<evidence type="ECO:0000256" key="7">
    <source>
        <dbReference type="ARBA" id="ARBA00038093"/>
    </source>
</evidence>
<evidence type="ECO:0000256" key="1">
    <source>
        <dbReference type="ARBA" id="ARBA00001946"/>
    </source>
</evidence>
<keyword evidence="5" id="KW-0378">Hydrolase</keyword>
<dbReference type="SMART" id="SM00670">
    <property type="entry name" value="PINc"/>
    <property type="match status" value="1"/>
</dbReference>
<dbReference type="InterPro" id="IPR050556">
    <property type="entry name" value="Type_II_TA_system_RNase"/>
</dbReference>
<dbReference type="Proteomes" id="UP000034778">
    <property type="component" value="Unassembled WGS sequence"/>
</dbReference>
<evidence type="ECO:0000256" key="4">
    <source>
        <dbReference type="ARBA" id="ARBA00022723"/>
    </source>
</evidence>
<dbReference type="PANTHER" id="PTHR33653:SF1">
    <property type="entry name" value="RIBONUCLEASE VAPC2"/>
    <property type="match status" value="1"/>
</dbReference>
<organism evidence="9 10">
    <name type="scientific">Candidatus Woesebacteria bacterium GW2011_GWB1_33_22</name>
    <dbReference type="NCBI Taxonomy" id="1618566"/>
    <lineage>
        <taxon>Bacteria</taxon>
        <taxon>Candidatus Woeseibacteriota</taxon>
    </lineage>
</organism>
<dbReference type="Pfam" id="PF01850">
    <property type="entry name" value="PIN"/>
    <property type="match status" value="1"/>
</dbReference>
<protein>
    <recommendedName>
        <fullName evidence="8">PIN domain-containing protein</fullName>
    </recommendedName>
</protein>
<dbReference type="EMBL" id="LBOW01000003">
    <property type="protein sequence ID" value="KKP45118.1"/>
    <property type="molecule type" value="Genomic_DNA"/>
</dbReference>
<reference evidence="9 10" key="1">
    <citation type="journal article" date="2015" name="Nature">
        <title>rRNA introns, odd ribosomes, and small enigmatic genomes across a large radiation of phyla.</title>
        <authorList>
            <person name="Brown C.T."/>
            <person name="Hug L.A."/>
            <person name="Thomas B.C."/>
            <person name="Sharon I."/>
            <person name="Castelle C.J."/>
            <person name="Singh A."/>
            <person name="Wilkins M.J."/>
            <person name="Williams K.H."/>
            <person name="Banfield J.F."/>
        </authorList>
    </citation>
    <scope>NUCLEOTIDE SEQUENCE [LARGE SCALE GENOMIC DNA]</scope>
</reference>
<evidence type="ECO:0000259" key="8">
    <source>
        <dbReference type="SMART" id="SM00670"/>
    </source>
</evidence>
<keyword evidence="6" id="KW-0460">Magnesium</keyword>
<evidence type="ECO:0000256" key="2">
    <source>
        <dbReference type="ARBA" id="ARBA00022649"/>
    </source>
</evidence>
<keyword evidence="2" id="KW-1277">Toxin-antitoxin system</keyword>
<dbReference type="InterPro" id="IPR029060">
    <property type="entry name" value="PIN-like_dom_sf"/>
</dbReference>
<gene>
    <name evidence="9" type="ORF">UR35_C0003G0060</name>
</gene>
<feature type="domain" description="PIN" evidence="8">
    <location>
        <begin position="1"/>
        <end position="117"/>
    </location>
</feature>
<comment type="similarity">
    <text evidence="7">Belongs to the PINc/VapC protein family.</text>
</comment>
<evidence type="ECO:0000313" key="9">
    <source>
        <dbReference type="EMBL" id="KKP45118.1"/>
    </source>
</evidence>
<evidence type="ECO:0000313" key="10">
    <source>
        <dbReference type="Proteomes" id="UP000034778"/>
    </source>
</evidence>
<dbReference type="GO" id="GO:0004518">
    <property type="term" value="F:nuclease activity"/>
    <property type="evidence" value="ECO:0007669"/>
    <property type="project" value="UniProtKB-KW"/>
</dbReference>
<dbReference type="SUPFAM" id="SSF88723">
    <property type="entry name" value="PIN domain-like"/>
    <property type="match status" value="1"/>
</dbReference>
<name>A0A0F9ZLL7_9BACT</name>
<keyword evidence="3" id="KW-0540">Nuclease</keyword>
<proteinExistence type="inferred from homology"/>
<sequence>MNYIFDTNIIIDALRQNKKARQVFANFDGVVDHLFISTITAFELFSGKSSKDTIQSERMSKLLSHFTEVDLNWKISKIAGEIYRDKIKGLEVPDYIIAATAMEIGAQIVTLNKKHFSQIPNLMLYPL</sequence>
<comment type="caution">
    <text evidence="9">The sequence shown here is derived from an EMBL/GenBank/DDBJ whole genome shotgun (WGS) entry which is preliminary data.</text>
</comment>
<evidence type="ECO:0000256" key="3">
    <source>
        <dbReference type="ARBA" id="ARBA00022722"/>
    </source>
</evidence>
<dbReference type="PANTHER" id="PTHR33653">
    <property type="entry name" value="RIBONUCLEASE VAPC2"/>
    <property type="match status" value="1"/>
</dbReference>
<dbReference type="Gene3D" id="3.40.50.1010">
    <property type="entry name" value="5'-nuclease"/>
    <property type="match status" value="1"/>
</dbReference>
<dbReference type="GO" id="GO:0046872">
    <property type="term" value="F:metal ion binding"/>
    <property type="evidence" value="ECO:0007669"/>
    <property type="project" value="UniProtKB-KW"/>
</dbReference>
<dbReference type="CDD" id="cd18741">
    <property type="entry name" value="PIN_VapC4-5_FitB-like"/>
    <property type="match status" value="1"/>
</dbReference>
<evidence type="ECO:0000256" key="5">
    <source>
        <dbReference type="ARBA" id="ARBA00022801"/>
    </source>
</evidence>
<dbReference type="STRING" id="1618566.UR35_C0003G0060"/>
<comment type="cofactor">
    <cofactor evidence="1">
        <name>Mg(2+)</name>
        <dbReference type="ChEBI" id="CHEBI:18420"/>
    </cofactor>
</comment>
<keyword evidence="4" id="KW-0479">Metal-binding</keyword>